<dbReference type="GO" id="GO:0016787">
    <property type="term" value="F:hydrolase activity"/>
    <property type="evidence" value="ECO:0007669"/>
    <property type="project" value="UniProtKB-KW"/>
</dbReference>
<dbReference type="EMBL" id="JBIGHW010000002">
    <property type="protein sequence ID" value="MFG6439770.1"/>
    <property type="molecule type" value="Genomic_DNA"/>
</dbReference>
<comment type="caution">
    <text evidence="2">The sequence shown here is derived from an EMBL/GenBank/DDBJ whole genome shotgun (WGS) entry which is preliminary data.</text>
</comment>
<evidence type="ECO:0000313" key="3">
    <source>
        <dbReference type="Proteomes" id="UP001606301"/>
    </source>
</evidence>
<dbReference type="InterPro" id="IPR011335">
    <property type="entry name" value="Restrct_endonuc-II-like"/>
</dbReference>
<keyword evidence="2" id="KW-0378">Hydrolase</keyword>
<reference evidence="2 3" key="1">
    <citation type="submission" date="2024-08" db="EMBL/GenBank/DDBJ databases">
        <authorList>
            <person name="Lu H."/>
        </authorList>
    </citation>
    <scope>NUCLEOTIDE SEQUENCE [LARGE SCALE GENOMIC DNA]</scope>
    <source>
        <strain evidence="2 3">LKC17W</strain>
    </source>
</reference>
<dbReference type="PANTHER" id="PTHR30015:SF7">
    <property type="entry name" value="TYPE IV METHYL-DIRECTED RESTRICTION ENZYME ECOKMRR"/>
    <property type="match status" value="1"/>
</dbReference>
<keyword evidence="2" id="KW-0540">Nuclease</keyword>
<dbReference type="InterPro" id="IPR052906">
    <property type="entry name" value="Type_IV_Methyl-Rstrct_Enzyme"/>
</dbReference>
<accession>A0ABW7FDI2</accession>
<dbReference type="RefSeq" id="WP_394395421.1">
    <property type="nucleotide sequence ID" value="NZ_JBIGHW010000002.1"/>
</dbReference>
<dbReference type="Pfam" id="PF04471">
    <property type="entry name" value="Mrr_cat"/>
    <property type="match status" value="1"/>
</dbReference>
<dbReference type="Gene3D" id="3.40.1350.10">
    <property type="match status" value="1"/>
</dbReference>
<evidence type="ECO:0000313" key="2">
    <source>
        <dbReference type="EMBL" id="MFG6439770.1"/>
    </source>
</evidence>
<dbReference type="InterPro" id="IPR007560">
    <property type="entry name" value="Restrct_endonuc_IV_Mrr"/>
</dbReference>
<keyword evidence="3" id="KW-1185">Reference proteome</keyword>
<name>A0ABW7FDI2_9BURK</name>
<keyword evidence="2" id="KW-0255">Endonuclease</keyword>
<dbReference type="InterPro" id="IPR011856">
    <property type="entry name" value="tRNA_endonuc-like_dom_sf"/>
</dbReference>
<protein>
    <submittedName>
        <fullName evidence="2">Restriction endonuclease</fullName>
        <ecNumber evidence="2">3.1.21.-</ecNumber>
    </submittedName>
</protein>
<evidence type="ECO:0000259" key="1">
    <source>
        <dbReference type="Pfam" id="PF04471"/>
    </source>
</evidence>
<organism evidence="2 3">
    <name type="scientific">Pelomonas margarita</name>
    <dbReference type="NCBI Taxonomy" id="3299031"/>
    <lineage>
        <taxon>Bacteria</taxon>
        <taxon>Pseudomonadati</taxon>
        <taxon>Pseudomonadota</taxon>
        <taxon>Betaproteobacteria</taxon>
        <taxon>Burkholderiales</taxon>
        <taxon>Sphaerotilaceae</taxon>
        <taxon>Roseateles</taxon>
    </lineage>
</organism>
<gene>
    <name evidence="2" type="ORF">ACG0Z3_03660</name>
</gene>
<dbReference type="SUPFAM" id="SSF52980">
    <property type="entry name" value="Restriction endonuclease-like"/>
    <property type="match status" value="1"/>
</dbReference>
<proteinExistence type="predicted"/>
<dbReference type="PANTHER" id="PTHR30015">
    <property type="entry name" value="MRR RESTRICTION SYSTEM PROTEIN"/>
    <property type="match status" value="1"/>
</dbReference>
<dbReference type="EC" id="3.1.21.-" evidence="2"/>
<dbReference type="GO" id="GO:0004519">
    <property type="term" value="F:endonuclease activity"/>
    <property type="evidence" value="ECO:0007669"/>
    <property type="project" value="UniProtKB-KW"/>
</dbReference>
<feature type="domain" description="Restriction endonuclease type IV Mrr" evidence="1">
    <location>
        <begin position="3"/>
        <end position="124"/>
    </location>
</feature>
<dbReference type="Proteomes" id="UP001606301">
    <property type="component" value="Unassembled WGS sequence"/>
</dbReference>
<sequence>MAADWDDYQEEAAALFRSMGLDAVTNVTIQGVRTTHDVDVVVKSHHAGFGVTWLVECKHWKSAVSKLHVLALREIVSDAGADRGILLCEAGFQSGAIEAAKLTNVLVTSLENVRLTAGSDLASMRLRELFDRVESCRQMYWDISKSERIAKGLRAEVGEWGYSGARSIEICVELLTRAFRGSYPFGPESLQALIEFGKDHQFHSVQDVIATILPIVEELEARLKAAAV</sequence>